<keyword evidence="4 7" id="KW-0547">Nucleotide-binding</keyword>
<dbReference type="GO" id="GO:0004674">
    <property type="term" value="F:protein serine/threonine kinase activity"/>
    <property type="evidence" value="ECO:0007669"/>
    <property type="project" value="UniProtKB-KW"/>
</dbReference>
<evidence type="ECO:0000313" key="10">
    <source>
        <dbReference type="EMBL" id="CAI2362319.1"/>
    </source>
</evidence>
<comment type="subunit">
    <text evidence="1">Monomer.</text>
</comment>
<keyword evidence="5" id="KW-0418">Kinase</keyword>
<reference evidence="10" key="1">
    <citation type="submission" date="2023-07" db="EMBL/GenBank/DDBJ databases">
        <authorList>
            <consortium name="AG Swart"/>
            <person name="Singh M."/>
            <person name="Singh A."/>
            <person name="Seah K."/>
            <person name="Emmerich C."/>
        </authorList>
    </citation>
    <scope>NUCLEOTIDE SEQUENCE</scope>
    <source>
        <strain evidence="10">DP1</strain>
    </source>
</reference>
<dbReference type="InterPro" id="IPR008271">
    <property type="entry name" value="Ser/Thr_kinase_AS"/>
</dbReference>
<dbReference type="CDD" id="cd14003">
    <property type="entry name" value="STKc_AMPK-like"/>
    <property type="match status" value="1"/>
</dbReference>
<feature type="compositionally biased region" description="Basic residues" evidence="8">
    <location>
        <begin position="63"/>
        <end position="73"/>
    </location>
</feature>
<dbReference type="FunFam" id="1.10.510.10:FF:000571">
    <property type="entry name" value="Maternal embryonic leucine zipper kinase"/>
    <property type="match status" value="1"/>
</dbReference>
<name>A0AAD1U8Q0_EUPCR</name>
<feature type="domain" description="Protein kinase" evidence="9">
    <location>
        <begin position="991"/>
        <end position="1243"/>
    </location>
</feature>
<evidence type="ECO:0000256" key="8">
    <source>
        <dbReference type="SAM" id="MobiDB-lite"/>
    </source>
</evidence>
<feature type="compositionally biased region" description="Polar residues" evidence="8">
    <location>
        <begin position="769"/>
        <end position="785"/>
    </location>
</feature>
<dbReference type="GO" id="GO:0035556">
    <property type="term" value="P:intracellular signal transduction"/>
    <property type="evidence" value="ECO:0007669"/>
    <property type="project" value="TreeGrafter"/>
</dbReference>
<accession>A0AAD1U8Q0</accession>
<feature type="compositionally biased region" description="Basic and acidic residues" evidence="8">
    <location>
        <begin position="443"/>
        <end position="456"/>
    </location>
</feature>
<keyword evidence="11" id="KW-1185">Reference proteome</keyword>
<sequence length="1376" mass="158801">MRQNGYTTQRGTAGNHKKKTKYHKSSKSSYMTTREYKIPDSSYQNIITNSPNSTNRVGPTGYKKSKRNPVHKASRIVPSSSEISLCSTTSHKYGANFNLSSRFGKKPRPHNNLLGAGMNSKCIQSQKELSQRQNLNKNSKLSTTYRYNVDDKALLDLKHKCSSQKILDKKPRPNTGRESKEISPLREINMSTTAPKNADYLQHKLGYTKPYKKIQSSKNTIEHKHKIHKNSSRNSKNNSEKRTVSKRKASVSNPRKKLIVKQSSYRKLGNEKPSGRMVHTARINLTQNSKNTSSFIESARAPITNLKKYSCIAAKEVTTGCQSSRNKINMSKSDKCKRSSKDTKHNHKRDSSKRKRSKRREILEYLEDCFQNDDHEISSEKTYNERLAILQEFLGYLEEKDIINKKVLNNAGEVEKLIKGLMKIDLSKICANQNKDQAQSKNYHKENNYSQEREPEKRINNYFREREKHSVISPSHNKENMNSDNSLVKAKKSSKAGNHTRRLSQHSQVEEQPSKNSYYFSSHNRNYSTGSILQLKEIDGNQIINQKVGHEGGNNTHRAKDYRPSSVIYQSEYSLHNTQKNEIPKPVISVSNKMNNTNMMPTPVFSIKEEQKYEPAIYCSSDSSSTVTMVYNRGTASSSGSADRNSRRLSENNTKSKDSLRNQKFNSIKEVDESSSDYEAGEKTIQATFNKYNLNDNQSVRRVQARDNLLQDEQPQDDLYNEEDMKTKKNYDEFYPEYENIQNLHDSLENYEAQSSVEQRGNLSRRPRVSSTDQEQPTIIRNKSQPEIIPEYDITRRVPYDKIHSSKNKKISDFNYGKYSDKYSLTKNCKYFGQIQRNKPLAQEVNAKAEQQDSLEEKFADIKKRNHRRVASANYNCAKILAKKITTKDSQKQSPYKEESKNESKSNEKYMYRNYISNRNPVNLKSFKKQQKRQSKKRTSCHNTKETQSTVSKLSLTLSDSIMEDREKLVKFIKLYSKKHKKIPPTSLDFYKIVKLIGKGAFGKVTLGIHKLTGKQVAIKTIEKEYMKDEFSRRKVFQEVYILKKTRHSNVIRLFEVFESTNHFLIVMEYAGRGDLLQHVKNKGRLREKEARHFFKNILYGLGHCHCRSVLHRDVKLDNILIDEKKGVKICDFGVSKIIKKNQKINEQCGTPAYIAPEIIADKGYYGFYVDIWSLGILLYAMVCGAVPFKAGNMQELYENIINEGFSFPVCLSKPVKDLIRKMLNKVPEKRILIPDILTHEWVTSSEDFEIDYDEETENTESDLESSALLSNCSDKRRVEDTDGRLDNLETEGTGPTHENINYVNVDNLFYSKNYENKLGYDDYKSLTEDFATMNIEENALEVIEGFGYPRSLVKKSINKGEMNHATTCYDLLVKY</sequence>
<dbReference type="Gene3D" id="1.10.510.10">
    <property type="entry name" value="Transferase(Phosphotransferase) domain 1"/>
    <property type="match status" value="1"/>
</dbReference>
<dbReference type="PROSITE" id="PS00108">
    <property type="entry name" value="PROTEIN_KINASE_ST"/>
    <property type="match status" value="1"/>
</dbReference>
<feature type="region of interest" description="Disordered" evidence="8">
    <location>
        <begin position="469"/>
        <end position="522"/>
    </location>
</feature>
<dbReference type="SMART" id="SM00220">
    <property type="entry name" value="S_TKc"/>
    <property type="match status" value="1"/>
</dbReference>
<feature type="region of interest" description="Disordered" evidence="8">
    <location>
        <begin position="753"/>
        <end position="787"/>
    </location>
</feature>
<feature type="region of interest" description="Disordered" evidence="8">
    <location>
        <begin position="922"/>
        <end position="946"/>
    </location>
</feature>
<proteinExistence type="predicted"/>
<feature type="region of interest" description="Disordered" evidence="8">
    <location>
        <begin position="436"/>
        <end position="456"/>
    </location>
</feature>
<feature type="compositionally biased region" description="Basic and acidic residues" evidence="8">
    <location>
        <begin position="332"/>
        <end position="343"/>
    </location>
</feature>
<evidence type="ECO:0000256" key="1">
    <source>
        <dbReference type="ARBA" id="ARBA00011245"/>
    </source>
</evidence>
<dbReference type="SUPFAM" id="SSF56112">
    <property type="entry name" value="Protein kinase-like (PK-like)"/>
    <property type="match status" value="1"/>
</dbReference>
<evidence type="ECO:0000256" key="3">
    <source>
        <dbReference type="ARBA" id="ARBA00022679"/>
    </source>
</evidence>
<feature type="compositionally biased region" description="Polar residues" evidence="8">
    <location>
        <begin position="753"/>
        <end position="762"/>
    </location>
</feature>
<organism evidence="10 11">
    <name type="scientific">Euplotes crassus</name>
    <dbReference type="NCBI Taxonomy" id="5936"/>
    <lineage>
        <taxon>Eukaryota</taxon>
        <taxon>Sar</taxon>
        <taxon>Alveolata</taxon>
        <taxon>Ciliophora</taxon>
        <taxon>Intramacronucleata</taxon>
        <taxon>Spirotrichea</taxon>
        <taxon>Hypotrichia</taxon>
        <taxon>Euplotida</taxon>
        <taxon>Euplotidae</taxon>
        <taxon>Moneuplotes</taxon>
    </lineage>
</organism>
<feature type="compositionally biased region" description="Basic residues" evidence="8">
    <location>
        <begin position="344"/>
        <end position="358"/>
    </location>
</feature>
<evidence type="ECO:0000256" key="5">
    <source>
        <dbReference type="ARBA" id="ARBA00022777"/>
    </source>
</evidence>
<feature type="compositionally biased region" description="Polar residues" evidence="8">
    <location>
        <begin position="1"/>
        <end position="12"/>
    </location>
</feature>
<feature type="region of interest" description="Disordered" evidence="8">
    <location>
        <begin position="886"/>
        <end position="908"/>
    </location>
</feature>
<keyword evidence="6 7" id="KW-0067">ATP-binding</keyword>
<dbReference type="PANTHER" id="PTHR24346">
    <property type="entry name" value="MAP/MICROTUBULE AFFINITY-REGULATING KINASE"/>
    <property type="match status" value="1"/>
</dbReference>
<feature type="compositionally biased region" description="Basic residues" evidence="8">
    <location>
        <begin position="489"/>
        <end position="504"/>
    </location>
</feature>
<feature type="compositionally biased region" description="Basic and acidic residues" evidence="8">
    <location>
        <begin position="644"/>
        <end position="672"/>
    </location>
</feature>
<keyword evidence="3" id="KW-0808">Transferase</keyword>
<evidence type="ECO:0000259" key="9">
    <source>
        <dbReference type="PROSITE" id="PS50011"/>
    </source>
</evidence>
<dbReference type="PROSITE" id="PS00107">
    <property type="entry name" value="PROTEIN_KINASE_ATP"/>
    <property type="match status" value="1"/>
</dbReference>
<dbReference type="PROSITE" id="PS50011">
    <property type="entry name" value="PROTEIN_KINASE_DOM"/>
    <property type="match status" value="1"/>
</dbReference>
<dbReference type="GO" id="GO:0005737">
    <property type="term" value="C:cytoplasm"/>
    <property type="evidence" value="ECO:0007669"/>
    <property type="project" value="TreeGrafter"/>
</dbReference>
<dbReference type="PANTHER" id="PTHR24346:SF30">
    <property type="entry name" value="MATERNAL EMBRYONIC LEUCINE ZIPPER KINASE"/>
    <property type="match status" value="1"/>
</dbReference>
<evidence type="ECO:0000313" key="11">
    <source>
        <dbReference type="Proteomes" id="UP001295684"/>
    </source>
</evidence>
<dbReference type="InterPro" id="IPR017441">
    <property type="entry name" value="Protein_kinase_ATP_BS"/>
</dbReference>
<feature type="compositionally biased region" description="Basic and acidic residues" evidence="8">
    <location>
        <begin position="469"/>
        <end position="481"/>
    </location>
</feature>
<feature type="region of interest" description="Disordered" evidence="8">
    <location>
        <begin position="635"/>
        <end position="679"/>
    </location>
</feature>
<feature type="compositionally biased region" description="Basic residues" evidence="8">
    <location>
        <begin position="15"/>
        <end position="26"/>
    </location>
</feature>
<dbReference type="Proteomes" id="UP001295684">
    <property type="component" value="Unassembled WGS sequence"/>
</dbReference>
<evidence type="ECO:0000256" key="6">
    <source>
        <dbReference type="ARBA" id="ARBA00022840"/>
    </source>
</evidence>
<feature type="binding site" evidence="7">
    <location>
        <position position="1020"/>
    </location>
    <ligand>
        <name>ATP</name>
        <dbReference type="ChEBI" id="CHEBI:30616"/>
    </ligand>
</feature>
<protein>
    <recommendedName>
        <fullName evidence="9">Protein kinase domain-containing protein</fullName>
    </recommendedName>
</protein>
<feature type="compositionally biased region" description="Polar residues" evidence="8">
    <location>
        <begin position="41"/>
        <end position="57"/>
    </location>
</feature>
<dbReference type="FunFam" id="3.30.200.20:FF:000003">
    <property type="entry name" value="Non-specific serine/threonine protein kinase"/>
    <property type="match status" value="1"/>
</dbReference>
<evidence type="ECO:0000256" key="7">
    <source>
        <dbReference type="PROSITE-ProRule" id="PRU10141"/>
    </source>
</evidence>
<gene>
    <name evidence="10" type="ORF">ECRASSUSDP1_LOCUS3641</name>
</gene>
<dbReference type="InterPro" id="IPR000719">
    <property type="entry name" value="Prot_kinase_dom"/>
</dbReference>
<feature type="region of interest" description="Disordered" evidence="8">
    <location>
        <begin position="214"/>
        <end position="255"/>
    </location>
</feature>
<feature type="region of interest" description="Disordered" evidence="8">
    <location>
        <begin position="1"/>
        <end position="73"/>
    </location>
</feature>
<feature type="region of interest" description="Disordered" evidence="8">
    <location>
        <begin position="322"/>
        <end position="358"/>
    </location>
</feature>
<dbReference type="Pfam" id="PF00069">
    <property type="entry name" value="Pkinase"/>
    <property type="match status" value="1"/>
</dbReference>
<feature type="compositionally biased region" description="Basic residues" evidence="8">
    <location>
        <begin position="244"/>
        <end position="255"/>
    </location>
</feature>
<comment type="caution">
    <text evidence="10">The sequence shown here is derived from an EMBL/GenBank/DDBJ whole genome shotgun (WGS) entry which is preliminary data.</text>
</comment>
<keyword evidence="2" id="KW-0723">Serine/threonine-protein kinase</keyword>
<evidence type="ECO:0000256" key="2">
    <source>
        <dbReference type="ARBA" id="ARBA00022527"/>
    </source>
</evidence>
<dbReference type="GO" id="GO:0005524">
    <property type="term" value="F:ATP binding"/>
    <property type="evidence" value="ECO:0007669"/>
    <property type="project" value="UniProtKB-UniRule"/>
</dbReference>
<feature type="region of interest" description="Disordered" evidence="8">
    <location>
        <begin position="164"/>
        <end position="197"/>
    </location>
</feature>
<dbReference type="InterPro" id="IPR011009">
    <property type="entry name" value="Kinase-like_dom_sf"/>
</dbReference>
<feature type="compositionally biased region" description="Basic and acidic residues" evidence="8">
    <location>
        <begin position="166"/>
        <end position="184"/>
    </location>
</feature>
<dbReference type="EMBL" id="CAMPGE010003482">
    <property type="protein sequence ID" value="CAI2362319.1"/>
    <property type="molecule type" value="Genomic_DNA"/>
</dbReference>
<evidence type="ECO:0000256" key="4">
    <source>
        <dbReference type="ARBA" id="ARBA00022741"/>
    </source>
</evidence>
<feature type="compositionally biased region" description="Basic residues" evidence="8">
    <location>
        <begin position="926"/>
        <end position="940"/>
    </location>
</feature>